<dbReference type="EMBL" id="KV426249">
    <property type="protein sequence ID" value="KZV83920.1"/>
    <property type="molecule type" value="Genomic_DNA"/>
</dbReference>
<protein>
    <submittedName>
        <fullName evidence="4">Kinase-like protein</fullName>
    </submittedName>
</protein>
<evidence type="ECO:0000313" key="5">
    <source>
        <dbReference type="Proteomes" id="UP000077266"/>
    </source>
</evidence>
<accession>A0A165D743</accession>
<dbReference type="PROSITE" id="PS00108">
    <property type="entry name" value="PROTEIN_KINASE_ST"/>
    <property type="match status" value="1"/>
</dbReference>
<evidence type="ECO:0000256" key="1">
    <source>
        <dbReference type="ARBA" id="ARBA00022741"/>
    </source>
</evidence>
<dbReference type="GO" id="GO:0004674">
    <property type="term" value="F:protein serine/threonine kinase activity"/>
    <property type="evidence" value="ECO:0007669"/>
    <property type="project" value="TreeGrafter"/>
</dbReference>
<proteinExistence type="predicted"/>
<organism evidence="4 5">
    <name type="scientific">Exidia glandulosa HHB12029</name>
    <dbReference type="NCBI Taxonomy" id="1314781"/>
    <lineage>
        <taxon>Eukaryota</taxon>
        <taxon>Fungi</taxon>
        <taxon>Dikarya</taxon>
        <taxon>Basidiomycota</taxon>
        <taxon>Agaricomycotina</taxon>
        <taxon>Agaricomycetes</taxon>
        <taxon>Auriculariales</taxon>
        <taxon>Exidiaceae</taxon>
        <taxon>Exidia</taxon>
    </lineage>
</organism>
<evidence type="ECO:0000256" key="2">
    <source>
        <dbReference type="ARBA" id="ARBA00022840"/>
    </source>
</evidence>
<dbReference type="SMART" id="SM00220">
    <property type="entry name" value="S_TKc"/>
    <property type="match status" value="1"/>
</dbReference>
<keyword evidence="4" id="KW-0418">Kinase</keyword>
<evidence type="ECO:0000313" key="4">
    <source>
        <dbReference type="EMBL" id="KZV83920.1"/>
    </source>
</evidence>
<dbReference type="GO" id="GO:0005524">
    <property type="term" value="F:ATP binding"/>
    <property type="evidence" value="ECO:0007669"/>
    <property type="project" value="UniProtKB-KW"/>
</dbReference>
<dbReference type="Pfam" id="PF00069">
    <property type="entry name" value="Pkinase"/>
    <property type="match status" value="1"/>
</dbReference>
<sequence length="316" mass="34801">MKSARGGHEPELDAPVTDCDFDLLRLHCLEMKLLSEVVAGLAHLHSHNMAHGDIKASNILVNSGVAQLGDFGFSTFLLEHSGNTSSRLGTGRWFAPESFQAHAHRTQEADIWAFGCVILEVRTLLVPYHRFREEAVPLAIIKDRPYERPKDIHPSLWSMAEACWSRSPKARVVSPTLASRMKATLKYATLLRKALEGLPNVHSLGFGYPDSSSSPRFSLGSLILKKDNDKVTDLTLATASAHNALRALEASGKRYHPAALRPIIHLIAIATPQLAEKLRLKVCKFAVPPALNCLDPHYEAIPTKSMLLLSCRTVVV</sequence>
<evidence type="ECO:0000259" key="3">
    <source>
        <dbReference type="PROSITE" id="PS50011"/>
    </source>
</evidence>
<keyword evidence="2" id="KW-0067">ATP-binding</keyword>
<keyword evidence="1" id="KW-0547">Nucleotide-binding</keyword>
<dbReference type="OrthoDB" id="122279at2759"/>
<dbReference type="PANTHER" id="PTHR48012:SF26">
    <property type="entry name" value="SERINE_THREONINE-PROTEIN KINASE DDB_G0283821-RELATED"/>
    <property type="match status" value="1"/>
</dbReference>
<feature type="domain" description="Protein kinase" evidence="3">
    <location>
        <begin position="1"/>
        <end position="185"/>
    </location>
</feature>
<reference evidence="4 5" key="1">
    <citation type="journal article" date="2016" name="Mol. Biol. Evol.">
        <title>Comparative Genomics of Early-Diverging Mushroom-Forming Fungi Provides Insights into the Origins of Lignocellulose Decay Capabilities.</title>
        <authorList>
            <person name="Nagy L.G."/>
            <person name="Riley R."/>
            <person name="Tritt A."/>
            <person name="Adam C."/>
            <person name="Daum C."/>
            <person name="Floudas D."/>
            <person name="Sun H."/>
            <person name="Yadav J.S."/>
            <person name="Pangilinan J."/>
            <person name="Larsson K.H."/>
            <person name="Matsuura K."/>
            <person name="Barry K."/>
            <person name="Labutti K."/>
            <person name="Kuo R."/>
            <person name="Ohm R.A."/>
            <person name="Bhattacharya S.S."/>
            <person name="Shirouzu T."/>
            <person name="Yoshinaga Y."/>
            <person name="Martin F.M."/>
            <person name="Grigoriev I.V."/>
            <person name="Hibbett D.S."/>
        </authorList>
    </citation>
    <scope>NUCLEOTIDE SEQUENCE [LARGE SCALE GENOMIC DNA]</scope>
    <source>
        <strain evidence="4 5">HHB12029</strain>
    </source>
</reference>
<dbReference type="PROSITE" id="PS50011">
    <property type="entry name" value="PROTEIN_KINASE_DOM"/>
    <property type="match status" value="1"/>
</dbReference>
<dbReference type="InterPro" id="IPR011009">
    <property type="entry name" value="Kinase-like_dom_sf"/>
</dbReference>
<dbReference type="InterPro" id="IPR050629">
    <property type="entry name" value="STE20/SPS1-PAK"/>
</dbReference>
<name>A0A165D743_EXIGL</name>
<dbReference type="InterPro" id="IPR000719">
    <property type="entry name" value="Prot_kinase_dom"/>
</dbReference>
<dbReference type="SUPFAM" id="SSF56112">
    <property type="entry name" value="Protein kinase-like (PK-like)"/>
    <property type="match status" value="1"/>
</dbReference>
<dbReference type="AlphaFoldDB" id="A0A165D743"/>
<gene>
    <name evidence="4" type="ORF">EXIGLDRAFT_683383</name>
</gene>
<dbReference type="Proteomes" id="UP000077266">
    <property type="component" value="Unassembled WGS sequence"/>
</dbReference>
<dbReference type="Gene3D" id="1.10.510.10">
    <property type="entry name" value="Transferase(Phosphotransferase) domain 1"/>
    <property type="match status" value="1"/>
</dbReference>
<keyword evidence="4" id="KW-0808">Transferase</keyword>
<keyword evidence="5" id="KW-1185">Reference proteome</keyword>
<dbReference type="InterPro" id="IPR008271">
    <property type="entry name" value="Ser/Thr_kinase_AS"/>
</dbReference>
<dbReference type="PANTHER" id="PTHR48012">
    <property type="entry name" value="STERILE20-LIKE KINASE, ISOFORM B-RELATED"/>
    <property type="match status" value="1"/>
</dbReference>
<dbReference type="GO" id="GO:0005737">
    <property type="term" value="C:cytoplasm"/>
    <property type="evidence" value="ECO:0007669"/>
    <property type="project" value="TreeGrafter"/>
</dbReference>
<dbReference type="InParanoid" id="A0A165D743"/>